<keyword evidence="5" id="KW-1185">Reference proteome</keyword>
<sequence length="537" mass="60924">MVFQTVSSSSPAQQAESVIVVIDAHRNKGTKALDWALKHVVRPKDSVLLLEVIGESGKKTSCFPFNMGIGISGIWERLEFSNPKELEDEIERKREQYQSILQPFYRQCKKNEVKLEVKIAAGYEPRTITVEEAQKFNTRWIVLDSYLKREKAFIYEHVGCNVAVMKEKDVATLMLSKAPESVQFPRQSVKSDHVAMTDNQQKELQDEGLNALHEKCSSMTDPDPQIPQWYPLSWRTGFPRAFSHSELEVITNGFADENIVLKNKVKKVYRGILQETLVLVKNFSGNDEQFWSTLKILSRVRHRNIMNLVGYCCTGDSRFMLSDYPCMGTLEINLQDDESAKNLPWKARRYIALEIGGGLRYLHEECLDGPIVHLSVCSSCVVLSHGCSAMLGNFMTAKCLKDDVPCSLDSPAECRKLEEDELLSVDVRDYGMLLVELITGKSSHGFQDHGKGQPLIDWALPLLENGSLRQLMDPRLMDDTDTTVAQLMADAALRCLKNDSGHKLPISEVYFSEIPSVENFTAFFDNLKFCERQFALW</sequence>
<dbReference type="PANTHER" id="PTHR27001:SF811">
    <property type="entry name" value="SERINE_THREONINE-PROTEIN KINASE CDG1-LIKE"/>
    <property type="match status" value="1"/>
</dbReference>
<proteinExistence type="predicted"/>
<dbReference type="SUPFAM" id="SSF56112">
    <property type="entry name" value="Protein kinase-like (PK-like)"/>
    <property type="match status" value="1"/>
</dbReference>
<dbReference type="EMBL" id="JBBPBK010000004">
    <property type="protein sequence ID" value="KAK9287327.1"/>
    <property type="molecule type" value="Genomic_DNA"/>
</dbReference>
<dbReference type="InterPro" id="IPR000719">
    <property type="entry name" value="Prot_kinase_dom"/>
</dbReference>
<dbReference type="AlphaFoldDB" id="A0AAP0S566"/>
<dbReference type="Gene3D" id="3.40.50.620">
    <property type="entry name" value="HUPs"/>
    <property type="match status" value="1"/>
</dbReference>
<dbReference type="GO" id="GO:0005524">
    <property type="term" value="F:ATP binding"/>
    <property type="evidence" value="ECO:0007669"/>
    <property type="project" value="UniProtKB-KW"/>
</dbReference>
<dbReference type="Gene3D" id="3.30.200.20">
    <property type="entry name" value="Phosphorylase Kinase, domain 1"/>
    <property type="match status" value="1"/>
</dbReference>
<evidence type="ECO:0000313" key="4">
    <source>
        <dbReference type="EMBL" id="KAK9287327.1"/>
    </source>
</evidence>
<evidence type="ECO:0000256" key="2">
    <source>
        <dbReference type="ARBA" id="ARBA00022840"/>
    </source>
</evidence>
<evidence type="ECO:0000256" key="1">
    <source>
        <dbReference type="ARBA" id="ARBA00022741"/>
    </source>
</evidence>
<keyword evidence="2" id="KW-0067">ATP-binding</keyword>
<dbReference type="PROSITE" id="PS50011">
    <property type="entry name" value="PROTEIN_KINASE_DOM"/>
    <property type="match status" value="1"/>
</dbReference>
<dbReference type="Proteomes" id="UP001415857">
    <property type="component" value="Unassembled WGS sequence"/>
</dbReference>
<reference evidence="4 5" key="1">
    <citation type="journal article" date="2024" name="Plant J.">
        <title>Genome sequences and population genomics reveal climatic adaptation and genomic divergence between two closely related sweetgum species.</title>
        <authorList>
            <person name="Xu W.Q."/>
            <person name="Ren C.Q."/>
            <person name="Zhang X.Y."/>
            <person name="Comes H.P."/>
            <person name="Liu X.H."/>
            <person name="Li Y.G."/>
            <person name="Kettle C.J."/>
            <person name="Jalonen R."/>
            <person name="Gaisberger H."/>
            <person name="Ma Y.Z."/>
            <person name="Qiu Y.X."/>
        </authorList>
    </citation>
    <scope>NUCLEOTIDE SEQUENCE [LARGE SCALE GENOMIC DNA]</scope>
    <source>
        <strain evidence="4">Hangzhou</strain>
    </source>
</reference>
<dbReference type="InterPro" id="IPR011009">
    <property type="entry name" value="Kinase-like_dom_sf"/>
</dbReference>
<dbReference type="GO" id="GO:0005886">
    <property type="term" value="C:plasma membrane"/>
    <property type="evidence" value="ECO:0007669"/>
    <property type="project" value="TreeGrafter"/>
</dbReference>
<feature type="domain" description="Protein kinase" evidence="3">
    <location>
        <begin position="254"/>
        <end position="524"/>
    </location>
</feature>
<dbReference type="Pfam" id="PF07714">
    <property type="entry name" value="PK_Tyr_Ser-Thr"/>
    <property type="match status" value="1"/>
</dbReference>
<evidence type="ECO:0000313" key="5">
    <source>
        <dbReference type="Proteomes" id="UP001415857"/>
    </source>
</evidence>
<dbReference type="InterPro" id="IPR001245">
    <property type="entry name" value="Ser-Thr/Tyr_kinase_cat_dom"/>
</dbReference>
<dbReference type="GO" id="GO:0004672">
    <property type="term" value="F:protein kinase activity"/>
    <property type="evidence" value="ECO:0007669"/>
    <property type="project" value="InterPro"/>
</dbReference>
<protein>
    <recommendedName>
        <fullName evidence="3">Protein kinase domain-containing protein</fullName>
    </recommendedName>
</protein>
<gene>
    <name evidence="4" type="ORF">L1049_015742</name>
</gene>
<dbReference type="PANTHER" id="PTHR27001">
    <property type="entry name" value="OS01G0253100 PROTEIN"/>
    <property type="match status" value="1"/>
</dbReference>
<evidence type="ECO:0000259" key="3">
    <source>
        <dbReference type="PROSITE" id="PS50011"/>
    </source>
</evidence>
<accession>A0AAP0S566</accession>
<dbReference type="Gene3D" id="1.10.510.10">
    <property type="entry name" value="Transferase(Phosphotransferase) domain 1"/>
    <property type="match status" value="1"/>
</dbReference>
<organism evidence="4 5">
    <name type="scientific">Liquidambar formosana</name>
    <name type="common">Formosan gum</name>
    <dbReference type="NCBI Taxonomy" id="63359"/>
    <lineage>
        <taxon>Eukaryota</taxon>
        <taxon>Viridiplantae</taxon>
        <taxon>Streptophyta</taxon>
        <taxon>Embryophyta</taxon>
        <taxon>Tracheophyta</taxon>
        <taxon>Spermatophyta</taxon>
        <taxon>Magnoliopsida</taxon>
        <taxon>eudicotyledons</taxon>
        <taxon>Gunneridae</taxon>
        <taxon>Pentapetalae</taxon>
        <taxon>Saxifragales</taxon>
        <taxon>Altingiaceae</taxon>
        <taxon>Liquidambar</taxon>
    </lineage>
</organism>
<keyword evidence="1" id="KW-0547">Nucleotide-binding</keyword>
<dbReference type="InterPro" id="IPR014729">
    <property type="entry name" value="Rossmann-like_a/b/a_fold"/>
</dbReference>
<dbReference type="SUPFAM" id="SSF52402">
    <property type="entry name" value="Adenine nucleotide alpha hydrolases-like"/>
    <property type="match status" value="1"/>
</dbReference>
<name>A0AAP0S566_LIQFO</name>
<comment type="caution">
    <text evidence="4">The sequence shown here is derived from an EMBL/GenBank/DDBJ whole genome shotgun (WGS) entry which is preliminary data.</text>
</comment>